<keyword evidence="2" id="KW-1185">Reference proteome</keyword>
<proteinExistence type="predicted"/>
<name>A0ACB7RXD9_HYAAI</name>
<evidence type="ECO:0000313" key="2">
    <source>
        <dbReference type="Proteomes" id="UP000821845"/>
    </source>
</evidence>
<accession>A0ACB7RXD9</accession>
<sequence length="176" mass="19617">MKQKGRVSHNTHVGGRSAHSANGGRCCPSASRAIRRASRRATRATLLHDCVVSAFRPLSRQLRNGIESVLALGCLESFIYWVIPEEVMTTVEQLLLALLLVAIAWCHPLSTPVPVTLRHDEIGDCLWGTQVRKRCQDCAVLTKSSKAYRMCCFDDPGNSTESVRAYCERLLDYTVR</sequence>
<organism evidence="1 2">
    <name type="scientific">Hyalomma asiaticum</name>
    <name type="common">Tick</name>
    <dbReference type="NCBI Taxonomy" id="266040"/>
    <lineage>
        <taxon>Eukaryota</taxon>
        <taxon>Metazoa</taxon>
        <taxon>Ecdysozoa</taxon>
        <taxon>Arthropoda</taxon>
        <taxon>Chelicerata</taxon>
        <taxon>Arachnida</taxon>
        <taxon>Acari</taxon>
        <taxon>Parasitiformes</taxon>
        <taxon>Ixodida</taxon>
        <taxon>Ixodoidea</taxon>
        <taxon>Ixodidae</taxon>
        <taxon>Hyalomminae</taxon>
        <taxon>Hyalomma</taxon>
    </lineage>
</organism>
<dbReference type="Proteomes" id="UP000821845">
    <property type="component" value="Chromosome 7"/>
</dbReference>
<reference evidence="1" key="1">
    <citation type="submission" date="2020-05" db="EMBL/GenBank/DDBJ databases">
        <title>Large-scale comparative analyses of tick genomes elucidate their genetic diversity and vector capacities.</title>
        <authorList>
            <person name="Jia N."/>
            <person name="Wang J."/>
            <person name="Shi W."/>
            <person name="Du L."/>
            <person name="Sun Y."/>
            <person name="Zhan W."/>
            <person name="Jiang J."/>
            <person name="Wang Q."/>
            <person name="Zhang B."/>
            <person name="Ji P."/>
            <person name="Sakyi L.B."/>
            <person name="Cui X."/>
            <person name="Yuan T."/>
            <person name="Jiang B."/>
            <person name="Yang W."/>
            <person name="Lam T.T.-Y."/>
            <person name="Chang Q."/>
            <person name="Ding S."/>
            <person name="Wang X."/>
            <person name="Zhu J."/>
            <person name="Ruan X."/>
            <person name="Zhao L."/>
            <person name="Wei J."/>
            <person name="Que T."/>
            <person name="Du C."/>
            <person name="Cheng J."/>
            <person name="Dai P."/>
            <person name="Han X."/>
            <person name="Huang E."/>
            <person name="Gao Y."/>
            <person name="Liu J."/>
            <person name="Shao H."/>
            <person name="Ye R."/>
            <person name="Li L."/>
            <person name="Wei W."/>
            <person name="Wang X."/>
            <person name="Wang C."/>
            <person name="Yang T."/>
            <person name="Huo Q."/>
            <person name="Li W."/>
            <person name="Guo W."/>
            <person name="Chen H."/>
            <person name="Zhou L."/>
            <person name="Ni X."/>
            <person name="Tian J."/>
            <person name="Zhou Y."/>
            <person name="Sheng Y."/>
            <person name="Liu T."/>
            <person name="Pan Y."/>
            <person name="Xia L."/>
            <person name="Li J."/>
            <person name="Zhao F."/>
            <person name="Cao W."/>
        </authorList>
    </citation>
    <scope>NUCLEOTIDE SEQUENCE</scope>
    <source>
        <strain evidence="1">Hyas-2018</strain>
    </source>
</reference>
<dbReference type="EMBL" id="CM023487">
    <property type="protein sequence ID" value="KAH6926134.1"/>
    <property type="molecule type" value="Genomic_DNA"/>
</dbReference>
<protein>
    <submittedName>
        <fullName evidence="1">Uncharacterized protein</fullName>
    </submittedName>
</protein>
<comment type="caution">
    <text evidence="1">The sequence shown here is derived from an EMBL/GenBank/DDBJ whole genome shotgun (WGS) entry which is preliminary data.</text>
</comment>
<evidence type="ECO:0000313" key="1">
    <source>
        <dbReference type="EMBL" id="KAH6926134.1"/>
    </source>
</evidence>
<gene>
    <name evidence="1" type="ORF">HPB50_015133</name>
</gene>